<evidence type="ECO:0000256" key="14">
    <source>
        <dbReference type="PIRNR" id="PIRNR006337"/>
    </source>
</evidence>
<keyword evidence="7 14" id="KW-0378">Hydrolase</keyword>
<keyword evidence="6" id="KW-0963">Cytoplasm</keyword>
<dbReference type="RefSeq" id="WP_378999089.1">
    <property type="nucleotide sequence ID" value="NZ_JBHSMT010000028.1"/>
</dbReference>
<dbReference type="Pfam" id="PF11941">
    <property type="entry name" value="DUF3459"/>
    <property type="match status" value="1"/>
</dbReference>
<evidence type="ECO:0000256" key="5">
    <source>
        <dbReference type="ARBA" id="ARBA00015938"/>
    </source>
</evidence>
<dbReference type="Gene3D" id="3.20.20.80">
    <property type="entry name" value="Glycosidases"/>
    <property type="match status" value="1"/>
</dbReference>
<comment type="catalytic activity">
    <reaction evidence="12 14">
        <text>hydrolysis of (1-&gt;4)-alpha-D-glucosidic linkage in 4-alpha-D-[(1-&gt;4)-alpha-D-glucanosyl]n trehalose to yield trehalose and (1-&gt;4)-alpha-D-glucan.</text>
        <dbReference type="EC" id="3.2.1.141"/>
    </reaction>
</comment>
<dbReference type="InterPro" id="IPR006047">
    <property type="entry name" value="GH13_cat_dom"/>
</dbReference>
<evidence type="ECO:0000313" key="16">
    <source>
        <dbReference type="EMBL" id="MFC5475627.1"/>
    </source>
</evidence>
<reference evidence="17" key="1">
    <citation type="journal article" date="2019" name="Int. J. Syst. Evol. Microbiol.">
        <title>The Global Catalogue of Microorganisms (GCM) 10K type strain sequencing project: providing services to taxonomists for standard genome sequencing and annotation.</title>
        <authorList>
            <consortium name="The Broad Institute Genomics Platform"/>
            <consortium name="The Broad Institute Genome Sequencing Center for Infectious Disease"/>
            <person name="Wu L."/>
            <person name="Ma J."/>
        </authorList>
    </citation>
    <scope>NUCLEOTIDE SEQUENCE [LARGE SCALE GENOMIC DNA]</scope>
    <source>
        <strain evidence="17">JCM 17066</strain>
    </source>
</reference>
<dbReference type="PANTHER" id="PTHR43651">
    <property type="entry name" value="1,4-ALPHA-GLUCAN-BRANCHING ENZYME"/>
    <property type="match status" value="1"/>
</dbReference>
<dbReference type="SUPFAM" id="SSF81296">
    <property type="entry name" value="E set domains"/>
    <property type="match status" value="1"/>
</dbReference>
<dbReference type="InterPro" id="IPR014756">
    <property type="entry name" value="Ig_E-set"/>
</dbReference>
<dbReference type="PANTHER" id="PTHR43651:SF11">
    <property type="entry name" value="MALTO-OLIGOSYLTREHALOSE TREHALOHYDROLASE"/>
    <property type="match status" value="1"/>
</dbReference>
<gene>
    <name evidence="16" type="primary">treZ</name>
    <name evidence="16" type="ORF">ACFPM8_16825</name>
</gene>
<dbReference type="InterPro" id="IPR004193">
    <property type="entry name" value="Glyco_hydro_13_N"/>
</dbReference>
<dbReference type="GO" id="GO:0033942">
    <property type="term" value="F:4-alpha-D-(1-&gt;4)-alpha-D-glucanotrehalose trehalohydrolase activity"/>
    <property type="evidence" value="ECO:0007669"/>
    <property type="project" value="UniProtKB-EC"/>
</dbReference>
<dbReference type="Pfam" id="PF00128">
    <property type="entry name" value="Alpha-amylase"/>
    <property type="match status" value="1"/>
</dbReference>
<dbReference type="InterPro" id="IPR013783">
    <property type="entry name" value="Ig-like_fold"/>
</dbReference>
<dbReference type="PIRSF" id="PIRSF006337">
    <property type="entry name" value="Trehalose_TreZ"/>
    <property type="match status" value="1"/>
</dbReference>
<keyword evidence="9 14" id="KW-0326">Glycosidase</keyword>
<evidence type="ECO:0000256" key="4">
    <source>
        <dbReference type="ARBA" id="ARBA00012268"/>
    </source>
</evidence>
<comment type="similarity">
    <text evidence="3 14">Belongs to the glycosyl hydrolase 13 family.</text>
</comment>
<evidence type="ECO:0000256" key="11">
    <source>
        <dbReference type="ARBA" id="ARBA00033284"/>
    </source>
</evidence>
<keyword evidence="17" id="KW-1185">Reference proteome</keyword>
<evidence type="ECO:0000256" key="9">
    <source>
        <dbReference type="ARBA" id="ARBA00023295"/>
    </source>
</evidence>
<dbReference type="InterPro" id="IPR017853">
    <property type="entry name" value="GH"/>
</dbReference>
<name>A0ABW0MF86_9BURK</name>
<dbReference type="Pfam" id="PF02922">
    <property type="entry name" value="CBM_48"/>
    <property type="match status" value="1"/>
</dbReference>
<evidence type="ECO:0000256" key="3">
    <source>
        <dbReference type="ARBA" id="ARBA00008061"/>
    </source>
</evidence>
<evidence type="ECO:0000256" key="6">
    <source>
        <dbReference type="ARBA" id="ARBA00022490"/>
    </source>
</evidence>
<dbReference type="InterPro" id="IPR022567">
    <property type="entry name" value="DUF3459"/>
</dbReference>
<protein>
    <recommendedName>
        <fullName evidence="5 13">Malto-oligosyltrehalose trehalohydrolase</fullName>
        <shortName evidence="14">MTHase</shortName>
        <ecNumber evidence="4 13">3.2.1.141</ecNumber>
    </recommendedName>
    <alternativeName>
        <fullName evidence="11 14">4-alpha-D-((1-&gt;4)-alpha-D-glucano)trehalose trehalohydrolase</fullName>
    </alternativeName>
    <alternativeName>
        <fullName evidence="10 14">Maltooligosyl trehalose trehalohydrolase</fullName>
    </alternativeName>
</protein>
<proteinExistence type="inferred from homology"/>
<feature type="domain" description="Glycosyl hydrolase family 13 catalytic" evidence="15">
    <location>
        <begin position="120"/>
        <end position="460"/>
    </location>
</feature>
<evidence type="ECO:0000256" key="12">
    <source>
        <dbReference type="ARBA" id="ARBA00034013"/>
    </source>
</evidence>
<sequence>MTAHYAYRLPFGATCIGPDRTRFRLWAPSASAVAVELEDQEPLPMTPEAAHPGWFEAELMCAAGSAYRYRLQSDRDGELLVPDPASRAQRGDIHDASLVVEPNRYQWLHPEWQGRPWHETVLYELHVGALGGFAAVAQRLPRLARLGITAIELMPVAEFPGPRNWGYDGVLPFAPDAAYGTPEQLKALIDSAHGLGLMVLLDVVYNHFGPDGNYLGSYAAPFFRNDQSTRWGRAIDFRVHEVREFFIENALYWLQEYRFDGLRLAAADAIGEQDWLPELALRLRAAVAAEQPQRQIHLILEHEGNAAHLLTAGAFDAQWNDDGHHVLHVLLTGEQHAYYVDYAEQPAQKLARCLAEGFAYQGEASAFRQGQARGEPSAGLAPTAFVLFLQNHDQIGNRAFGERLTMLADPRALHAAQALLLLSPQIPLLFMGEEVDASQPFLYFTSHADAALAEAVRSGRRRQFADFPGFADAARLTLIPDPNAAATFARSIPAAPTAAAAGAAPLDEMLAELLAIRHAHIIPRLQHAHALDAQAIGPAAVAARWRMGDDTELLLMLNLGLQPVAIALDALLRLAEADVLFASPGAVDTLAHGKLAAYSMLALLEPAP</sequence>
<dbReference type="SUPFAM" id="SSF51445">
    <property type="entry name" value="(Trans)glycosidases"/>
    <property type="match status" value="1"/>
</dbReference>
<dbReference type="Gene3D" id="2.60.40.10">
    <property type="entry name" value="Immunoglobulins"/>
    <property type="match status" value="1"/>
</dbReference>
<dbReference type="InterPro" id="IPR012768">
    <property type="entry name" value="Trehalose_TreZ"/>
</dbReference>
<dbReference type="Gene3D" id="1.10.10.760">
    <property type="entry name" value="E-set domains of sugar-utilizing enzymes"/>
    <property type="match status" value="1"/>
</dbReference>
<evidence type="ECO:0000256" key="1">
    <source>
        <dbReference type="ARBA" id="ARBA00004496"/>
    </source>
</evidence>
<comment type="subcellular location">
    <subcellularLocation>
        <location evidence="1">Cytoplasm</location>
    </subcellularLocation>
</comment>
<accession>A0ABW0MF86</accession>
<comment type="pathway">
    <text evidence="2 14">Glycan biosynthesis; trehalose biosynthesis.</text>
</comment>
<dbReference type="NCBIfam" id="TIGR02402">
    <property type="entry name" value="trehalose_TreZ"/>
    <property type="match status" value="1"/>
</dbReference>
<organism evidence="16 17">
    <name type="scientific">Paraherbaspirillum soli</name>
    <dbReference type="NCBI Taxonomy" id="631222"/>
    <lineage>
        <taxon>Bacteria</taxon>
        <taxon>Pseudomonadati</taxon>
        <taxon>Pseudomonadota</taxon>
        <taxon>Betaproteobacteria</taxon>
        <taxon>Burkholderiales</taxon>
        <taxon>Oxalobacteraceae</taxon>
        <taxon>Paraherbaspirillum</taxon>
    </lineage>
</organism>
<dbReference type="Proteomes" id="UP001596045">
    <property type="component" value="Unassembled WGS sequence"/>
</dbReference>
<dbReference type="CDD" id="cd11325">
    <property type="entry name" value="AmyAc_GTHase"/>
    <property type="match status" value="1"/>
</dbReference>
<evidence type="ECO:0000256" key="13">
    <source>
        <dbReference type="NCBIfam" id="TIGR02402"/>
    </source>
</evidence>
<comment type="caution">
    <text evidence="16">The sequence shown here is derived from an EMBL/GenBank/DDBJ whole genome shotgun (WGS) entry which is preliminary data.</text>
</comment>
<keyword evidence="8" id="KW-0119">Carbohydrate metabolism</keyword>
<evidence type="ECO:0000259" key="15">
    <source>
        <dbReference type="SMART" id="SM00642"/>
    </source>
</evidence>
<dbReference type="EC" id="3.2.1.141" evidence="4 13"/>
<dbReference type="CDD" id="cd02853">
    <property type="entry name" value="E_set_MTHase_like_N"/>
    <property type="match status" value="1"/>
</dbReference>
<dbReference type="SMART" id="SM00642">
    <property type="entry name" value="Aamy"/>
    <property type="match status" value="1"/>
</dbReference>
<dbReference type="EMBL" id="JBHSMT010000028">
    <property type="protein sequence ID" value="MFC5475627.1"/>
    <property type="molecule type" value="Genomic_DNA"/>
</dbReference>
<evidence type="ECO:0000256" key="8">
    <source>
        <dbReference type="ARBA" id="ARBA00023277"/>
    </source>
</evidence>
<evidence type="ECO:0000256" key="7">
    <source>
        <dbReference type="ARBA" id="ARBA00022801"/>
    </source>
</evidence>
<evidence type="ECO:0000313" key="17">
    <source>
        <dbReference type="Proteomes" id="UP001596045"/>
    </source>
</evidence>
<evidence type="ECO:0000256" key="2">
    <source>
        <dbReference type="ARBA" id="ARBA00005199"/>
    </source>
</evidence>
<evidence type="ECO:0000256" key="10">
    <source>
        <dbReference type="ARBA" id="ARBA00032057"/>
    </source>
</evidence>
<dbReference type="InterPro" id="IPR044901">
    <property type="entry name" value="Trehalose_TreZ_E-set_sf"/>
</dbReference>